<name>L0K7E5_HALHC</name>
<dbReference type="InterPro" id="IPR029063">
    <property type="entry name" value="SAM-dependent_MTases_sf"/>
</dbReference>
<dbReference type="Gene3D" id="2.20.25.110">
    <property type="entry name" value="S-adenosyl-L-methionine-dependent methyltransferases"/>
    <property type="match status" value="1"/>
</dbReference>
<keyword evidence="4" id="KW-1185">Reference proteome</keyword>
<dbReference type="Pfam" id="PF13649">
    <property type="entry name" value="Methyltransf_25"/>
    <property type="match status" value="1"/>
</dbReference>
<reference evidence="4" key="1">
    <citation type="submission" date="2012-02" db="EMBL/GenBank/DDBJ databases">
        <title>The complete genome of Halobacteroides halobius DSM 5150.</title>
        <authorList>
            <person name="Lucas S."/>
            <person name="Copeland A."/>
            <person name="Lapidus A."/>
            <person name="Glavina del Rio T."/>
            <person name="Dalin E."/>
            <person name="Tice H."/>
            <person name="Bruce D."/>
            <person name="Goodwin L."/>
            <person name="Pitluck S."/>
            <person name="Peters L."/>
            <person name="Mikhailova N."/>
            <person name="Gu W."/>
            <person name="Kyrpides N."/>
            <person name="Mavromatis K."/>
            <person name="Ivanova N."/>
            <person name="Brettin T."/>
            <person name="Detter J.C."/>
            <person name="Han C."/>
            <person name="Larimer F."/>
            <person name="Land M."/>
            <person name="Hauser L."/>
            <person name="Markowitz V."/>
            <person name="Cheng J.-F."/>
            <person name="Hugenholtz P."/>
            <person name="Woyke T."/>
            <person name="Wu D."/>
            <person name="Tindall B."/>
            <person name="Pomrenke H."/>
            <person name="Brambilla E."/>
            <person name="Klenk H.-P."/>
            <person name="Eisen J.A."/>
        </authorList>
    </citation>
    <scope>NUCLEOTIDE SEQUENCE [LARGE SCALE GENOMIC DNA]</scope>
    <source>
        <strain evidence="4">ATCC 35273 / DSM 5150 / MD-1</strain>
    </source>
</reference>
<evidence type="ECO:0000259" key="2">
    <source>
        <dbReference type="Pfam" id="PF13649"/>
    </source>
</evidence>
<accession>L0K7E5</accession>
<dbReference type="Gene3D" id="3.40.50.150">
    <property type="entry name" value="Vaccinia Virus protein VP39"/>
    <property type="match status" value="1"/>
</dbReference>
<dbReference type="GO" id="GO:0008168">
    <property type="term" value="F:methyltransferase activity"/>
    <property type="evidence" value="ECO:0007669"/>
    <property type="project" value="UniProtKB-KW"/>
</dbReference>
<keyword evidence="1 3" id="KW-0808">Transferase</keyword>
<dbReference type="CDD" id="cd02440">
    <property type="entry name" value="AdoMet_MTases"/>
    <property type="match status" value="1"/>
</dbReference>
<keyword evidence="3" id="KW-0489">Methyltransferase</keyword>
<sequence length="240" mass="27573">MKFYQQFSHYYDDIFFFKQEKLNFLKSNLPDQGKVLDVATGTGTYALALAQASYQVTGIDLSSKMLKIAKRKAAKEKLAVDFKQADMKEVDHLSLANDFNLISCIGNSLVHLDNKVEIKSVLEKLFNLLTSNGKLVLQIVNYDRILEKEITELPTITNQVANVKLIRQYEFKDNKVDFKTTLKTPEGEFNNSVLLYPLKSKELRKILEEVGFRKINFYGSFDFRDYKPLTSFPLVVKASK</sequence>
<dbReference type="eggNOG" id="COG2226">
    <property type="taxonomic scope" value="Bacteria"/>
</dbReference>
<dbReference type="OrthoDB" id="9811589at2"/>
<feature type="domain" description="Methyltransferase" evidence="2">
    <location>
        <begin position="35"/>
        <end position="133"/>
    </location>
</feature>
<evidence type="ECO:0000256" key="1">
    <source>
        <dbReference type="ARBA" id="ARBA00022679"/>
    </source>
</evidence>
<dbReference type="RefSeq" id="WP_015326929.1">
    <property type="nucleotide sequence ID" value="NC_019978.1"/>
</dbReference>
<dbReference type="AlphaFoldDB" id="L0K7E5"/>
<dbReference type="KEGG" id="hhl:Halha_1261"/>
<dbReference type="GO" id="GO:0032259">
    <property type="term" value="P:methylation"/>
    <property type="evidence" value="ECO:0007669"/>
    <property type="project" value="UniProtKB-KW"/>
</dbReference>
<dbReference type="HOGENOM" id="CLU_069129_8_2_9"/>
<proteinExistence type="predicted"/>
<gene>
    <name evidence="3" type="ordered locus">Halha_1261</name>
</gene>
<dbReference type="STRING" id="748449.Halha_1261"/>
<dbReference type="SUPFAM" id="SSF53335">
    <property type="entry name" value="S-adenosyl-L-methionine-dependent methyltransferases"/>
    <property type="match status" value="1"/>
</dbReference>
<dbReference type="Proteomes" id="UP000010880">
    <property type="component" value="Chromosome"/>
</dbReference>
<organism evidence="3 4">
    <name type="scientific">Halobacteroides halobius (strain ATCC 35273 / DSM 5150 / MD-1)</name>
    <dbReference type="NCBI Taxonomy" id="748449"/>
    <lineage>
        <taxon>Bacteria</taxon>
        <taxon>Bacillati</taxon>
        <taxon>Bacillota</taxon>
        <taxon>Clostridia</taxon>
        <taxon>Halanaerobiales</taxon>
        <taxon>Halobacteroidaceae</taxon>
        <taxon>Halobacteroides</taxon>
    </lineage>
</organism>
<dbReference type="InterPro" id="IPR041698">
    <property type="entry name" value="Methyltransf_25"/>
</dbReference>
<evidence type="ECO:0000313" key="3">
    <source>
        <dbReference type="EMBL" id="AGB41207.1"/>
    </source>
</evidence>
<evidence type="ECO:0000313" key="4">
    <source>
        <dbReference type="Proteomes" id="UP000010880"/>
    </source>
</evidence>
<dbReference type="PANTHER" id="PTHR43861">
    <property type="entry name" value="TRANS-ACONITATE 2-METHYLTRANSFERASE-RELATED"/>
    <property type="match status" value="1"/>
</dbReference>
<protein>
    <submittedName>
        <fullName evidence="3">Methyltransferase family protein</fullName>
    </submittedName>
</protein>
<dbReference type="EMBL" id="CP003359">
    <property type="protein sequence ID" value="AGB41207.1"/>
    <property type="molecule type" value="Genomic_DNA"/>
</dbReference>